<proteinExistence type="predicted"/>
<organism evidence="2 3">
    <name type="scientific">Halogeometricum borinquense</name>
    <dbReference type="NCBI Taxonomy" id="60847"/>
    <lineage>
        <taxon>Archaea</taxon>
        <taxon>Methanobacteriati</taxon>
        <taxon>Methanobacteriota</taxon>
        <taxon>Stenosarchaea group</taxon>
        <taxon>Halobacteria</taxon>
        <taxon>Halobacteriales</taxon>
        <taxon>Haloferacaceae</taxon>
        <taxon>Halogeometricum</taxon>
    </lineage>
</organism>
<protein>
    <submittedName>
        <fullName evidence="2">Class I SAM-dependent methyltransferase</fullName>
    </submittedName>
</protein>
<dbReference type="Gene3D" id="3.40.50.150">
    <property type="entry name" value="Vaccinia Virus protein VP39"/>
    <property type="match status" value="1"/>
</dbReference>
<comment type="caution">
    <text evidence="2">The sequence shown here is derived from an EMBL/GenBank/DDBJ whole genome shotgun (WGS) entry which is preliminary data.</text>
</comment>
<dbReference type="PANTHER" id="PTHR43591:SF24">
    <property type="entry name" value="2-METHOXY-6-POLYPRENYL-1,4-BENZOQUINOL METHYLASE, MITOCHONDRIAL"/>
    <property type="match status" value="1"/>
</dbReference>
<gene>
    <name evidence="2" type="ORF">ELS19_07270</name>
</gene>
<dbReference type="EMBL" id="RZHH01000002">
    <property type="protein sequence ID" value="RYJ13784.1"/>
    <property type="molecule type" value="Genomic_DNA"/>
</dbReference>
<evidence type="ECO:0000259" key="1">
    <source>
        <dbReference type="Pfam" id="PF13649"/>
    </source>
</evidence>
<sequence length="226" mass="24806">MARDERGRRVYDWWSGHQRLFGVFSTLFLFGKGDDARARGVTSLALDPGDTVLDVGCGPGVNFPALREAVGPDGTVVGLDYSAGMCHRARKRVRKAGWENVHVVRGDAARPPFETPFDAAYATLSMTAMPEATAVIDAVYDSLRPGGRFVVVDTRPIQDAPWDRLNPLFTPISRLATNWHPDVDVVGALRDTFETYSLTEYNDGTLYVATATREDGRAADTTPLQE</sequence>
<dbReference type="InterPro" id="IPR041698">
    <property type="entry name" value="Methyltransf_25"/>
</dbReference>
<dbReference type="AlphaFoldDB" id="A0A482T7K2"/>
<dbReference type="CDD" id="cd02440">
    <property type="entry name" value="AdoMet_MTases"/>
    <property type="match status" value="1"/>
</dbReference>
<evidence type="ECO:0000313" key="2">
    <source>
        <dbReference type="EMBL" id="RYJ13784.1"/>
    </source>
</evidence>
<reference evidence="2 3" key="1">
    <citation type="submission" date="2018-12" db="EMBL/GenBank/DDBJ databases">
        <title>Genome analysis provides insights into bioremediation potentialities of Halogeometricum borinquense strain N11.</title>
        <authorList>
            <person name="Najjari A."/>
            <person name="Youssef N."/>
            <person name="Fhoula I."/>
            <person name="Ben Dhia O."/>
            <person name="Mahjoubi M."/>
            <person name="Ouzari H.I."/>
            <person name="Cherif A."/>
        </authorList>
    </citation>
    <scope>NUCLEOTIDE SEQUENCE [LARGE SCALE GENOMIC DNA]</scope>
    <source>
        <strain evidence="2 3">N11</strain>
    </source>
</reference>
<name>A0A482T7K2_9EURY</name>
<evidence type="ECO:0000313" key="3">
    <source>
        <dbReference type="Proteomes" id="UP000294028"/>
    </source>
</evidence>
<dbReference type="SUPFAM" id="SSF53335">
    <property type="entry name" value="S-adenosyl-L-methionine-dependent methyltransferases"/>
    <property type="match status" value="1"/>
</dbReference>
<dbReference type="Proteomes" id="UP000294028">
    <property type="component" value="Unassembled WGS sequence"/>
</dbReference>
<feature type="domain" description="Methyltransferase" evidence="1">
    <location>
        <begin position="52"/>
        <end position="147"/>
    </location>
</feature>
<dbReference type="GO" id="GO:0032259">
    <property type="term" value="P:methylation"/>
    <property type="evidence" value="ECO:0007669"/>
    <property type="project" value="UniProtKB-KW"/>
</dbReference>
<keyword evidence="2" id="KW-0489">Methyltransferase</keyword>
<dbReference type="RefSeq" id="WP_129784212.1">
    <property type="nucleotide sequence ID" value="NZ_RZHH01000002.1"/>
</dbReference>
<accession>A0A482T7K2</accession>
<dbReference type="PANTHER" id="PTHR43591">
    <property type="entry name" value="METHYLTRANSFERASE"/>
    <property type="match status" value="1"/>
</dbReference>
<dbReference type="Pfam" id="PF13649">
    <property type="entry name" value="Methyltransf_25"/>
    <property type="match status" value="1"/>
</dbReference>
<dbReference type="InterPro" id="IPR029063">
    <property type="entry name" value="SAM-dependent_MTases_sf"/>
</dbReference>
<keyword evidence="2" id="KW-0808">Transferase</keyword>
<dbReference type="GO" id="GO:0008168">
    <property type="term" value="F:methyltransferase activity"/>
    <property type="evidence" value="ECO:0007669"/>
    <property type="project" value="UniProtKB-KW"/>
</dbReference>